<name>B1IJ40_CLOBK</name>
<gene>
    <name evidence="1" type="ordered locus">CLD_2039</name>
</gene>
<protein>
    <submittedName>
        <fullName evidence="1">Uncharacterized protein</fullName>
    </submittedName>
</protein>
<evidence type="ECO:0000313" key="1">
    <source>
        <dbReference type="EMBL" id="ACA45568.1"/>
    </source>
</evidence>
<accession>B1IJ40</accession>
<dbReference type="RefSeq" id="WP_015957902.1">
    <property type="nucleotide sequence ID" value="NC_010516.1"/>
</dbReference>
<evidence type="ECO:0000313" key="2">
    <source>
        <dbReference type="Proteomes" id="UP000008541"/>
    </source>
</evidence>
<sequence length="98" mass="11394">MKKSEITNSNLKKAIFVLLYDQFDIPDMDESCSDSSYVDYIIDALIEKNENRCPYKCYDCIGKCKDNMLNCANGLKLDCDKEIEEIWKDFIGIENDKD</sequence>
<dbReference type="KEGG" id="cbb:CLD_2039"/>
<organism evidence="1 2">
    <name type="scientific">Clostridium botulinum (strain Okra / Type B1)</name>
    <dbReference type="NCBI Taxonomy" id="498213"/>
    <lineage>
        <taxon>Bacteria</taxon>
        <taxon>Bacillati</taxon>
        <taxon>Bacillota</taxon>
        <taxon>Clostridia</taxon>
        <taxon>Eubacteriales</taxon>
        <taxon>Clostridiaceae</taxon>
        <taxon>Clostridium</taxon>
    </lineage>
</organism>
<dbReference type="EMBL" id="CP000939">
    <property type="protein sequence ID" value="ACA45568.1"/>
    <property type="molecule type" value="Genomic_DNA"/>
</dbReference>
<dbReference type="AlphaFoldDB" id="B1IJ40"/>
<reference evidence="1 2" key="1">
    <citation type="journal article" date="2007" name="PLoS ONE">
        <title>Analysis of the neurotoxin complex genes in Clostridium botulinum A1-A4 and B1 strains: BoNT/A3, /Ba4 and /B1 clusters are located within plasmids.</title>
        <authorList>
            <person name="Smith T.J."/>
            <person name="Hill K.K."/>
            <person name="Foley B.T."/>
            <person name="Detter J.C."/>
            <person name="Munk A.C."/>
            <person name="Bruce D.C."/>
            <person name="Doggett N.A."/>
            <person name="Smith L.A."/>
            <person name="Marks J.D."/>
            <person name="Xie G."/>
            <person name="Brettin T.S."/>
        </authorList>
    </citation>
    <scope>NUCLEOTIDE SEQUENCE [LARGE SCALE GENOMIC DNA]</scope>
    <source>
        <strain evidence="2">Okra / Type B1</strain>
    </source>
</reference>
<dbReference type="Proteomes" id="UP000008541">
    <property type="component" value="Chromosome"/>
</dbReference>
<proteinExistence type="predicted"/>
<dbReference type="HOGENOM" id="CLU_2328733_0_0_9"/>